<reference evidence="9 11" key="1">
    <citation type="journal article" date="2014" name="BMC Genomics">
        <title>Oil accumulation mechanisms of the oleaginous microalga Chlorella protothecoides revealed through its genome, transcriptomes, and proteomes.</title>
        <authorList>
            <person name="Gao C."/>
            <person name="Wang Y."/>
            <person name="Shen Y."/>
            <person name="Yan D."/>
            <person name="He X."/>
            <person name="Dai J."/>
            <person name="Wu Q."/>
        </authorList>
    </citation>
    <scope>NUCLEOTIDE SEQUENCE [LARGE SCALE GENOMIC DNA]</scope>
    <source>
        <strain evidence="9 11">0710</strain>
    </source>
</reference>
<dbReference type="GeneID" id="23615854"/>
<comment type="catalytic activity">
    <reaction evidence="5 6">
        <text>Release of N-terminal amino acids, preferentially methionine, from peptides and arylamides.</text>
        <dbReference type="EC" id="3.4.11.18"/>
    </reaction>
</comment>
<proteinExistence type="inferred from homology"/>
<evidence type="ECO:0000313" key="11">
    <source>
        <dbReference type="Proteomes" id="UP000028924"/>
    </source>
</evidence>
<evidence type="ECO:0000256" key="1">
    <source>
        <dbReference type="ARBA" id="ARBA00022438"/>
    </source>
</evidence>
<dbReference type="InterPro" id="IPR001714">
    <property type="entry name" value="Pept_M24_MAP"/>
</dbReference>
<feature type="binding site" evidence="5">
    <location>
        <position position="258"/>
    </location>
    <ligand>
        <name>a divalent metal cation</name>
        <dbReference type="ChEBI" id="CHEBI:60240"/>
        <label>2</label>
        <note>catalytic</note>
    </ligand>
</feature>
<protein>
    <recommendedName>
        <fullName evidence="6">Methionine aminopeptidase</fullName>
        <ecNumber evidence="6">3.4.11.18</ecNumber>
    </recommendedName>
</protein>
<evidence type="ECO:0000256" key="2">
    <source>
        <dbReference type="ARBA" id="ARBA00022670"/>
    </source>
</evidence>
<dbReference type="Proteomes" id="UP000279271">
    <property type="component" value="Unassembled WGS sequence"/>
</dbReference>
<dbReference type="GO" id="GO:0046872">
    <property type="term" value="F:metal ion binding"/>
    <property type="evidence" value="ECO:0007669"/>
    <property type="project" value="UniProtKB-UniRule"/>
</dbReference>
<feature type="binding site" evidence="5">
    <location>
        <position position="289"/>
    </location>
    <ligand>
        <name>a divalent metal cation</name>
        <dbReference type="ChEBI" id="CHEBI:60240"/>
        <label>1</label>
    </ligand>
</feature>
<feature type="binding site" evidence="5">
    <location>
        <position position="152"/>
    </location>
    <ligand>
        <name>a divalent metal cation</name>
        <dbReference type="ChEBI" id="CHEBI:60240"/>
        <label>1</label>
    </ligand>
</feature>
<comment type="function">
    <text evidence="6">Cotranslationally removes the N-terminal methionine from nascent proteins. The N-terminal methionine is often cleaved when the second residue in the primary sequence is small and uncharged (Met-Ala-, Cys, Gly, Pro, Ser, Thr, or Val).</text>
</comment>
<dbReference type="HAMAP" id="MF_01974">
    <property type="entry name" value="MetAP_1"/>
    <property type="match status" value="1"/>
</dbReference>
<dbReference type="GO" id="GO:0070006">
    <property type="term" value="F:metalloaminopeptidase activity"/>
    <property type="evidence" value="ECO:0007669"/>
    <property type="project" value="UniProtKB-UniRule"/>
</dbReference>
<dbReference type="InterPro" id="IPR002467">
    <property type="entry name" value="Pept_M24A_MAP1"/>
</dbReference>
<dbReference type="NCBIfam" id="TIGR00500">
    <property type="entry name" value="met_pdase_I"/>
    <property type="match status" value="1"/>
</dbReference>
<dbReference type="Gene3D" id="3.90.230.10">
    <property type="entry name" value="Creatinase/methionine aminopeptidase superfamily"/>
    <property type="match status" value="1"/>
</dbReference>
<dbReference type="PRINTS" id="PR00599">
    <property type="entry name" value="MAPEPTIDASE"/>
</dbReference>
<evidence type="ECO:0000256" key="3">
    <source>
        <dbReference type="ARBA" id="ARBA00022723"/>
    </source>
</evidence>
<evidence type="ECO:0000256" key="4">
    <source>
        <dbReference type="ARBA" id="ARBA00022801"/>
    </source>
</evidence>
<sequence>MARKGLAELLRLSERDDGAGLKGRAPLAPGTVSPPRPVPPHIVRPPYVSRSGTPDWDSRPQIQDAEGLVRMRAACNLAARVLRLAGSLVAPGVTTDEIDAAVHEATIAAGAYPSPLSYGTFPKSVCTSVNECICHGIPDSRPLQEGDILNIDVTVYLDGYHGDTSAMFTVGEVAPEARALCEATHEALHAAIALCGPGVPFKALGGAIQAVADAHGFGVVRGFCGHGVGKVFHSYPTILHYKNREGGRMVPGMTFTIEPMLTQGSAKERYWKDGWTAVTTDGGLSAQYEHSLHITHEGVEILTQL</sequence>
<dbReference type="RefSeq" id="XP_011400160.1">
    <property type="nucleotide sequence ID" value="XM_011401858.1"/>
</dbReference>
<dbReference type="SUPFAM" id="SSF55920">
    <property type="entry name" value="Creatinase/aminopeptidase"/>
    <property type="match status" value="1"/>
</dbReference>
<keyword evidence="1 5" id="KW-0031">Aminopeptidase</keyword>
<reference evidence="10" key="4">
    <citation type="submission" date="2018-11" db="EMBL/GenBank/DDBJ databases">
        <title>Characterization of plant carbon substrate utilization by Auxenochlorella protothecoides.</title>
        <authorList>
            <person name="Vogler B.W."/>
            <person name="Starkenburg S.R."/>
            <person name="Sudasinghe N."/>
            <person name="Schambach J.Y."/>
            <person name="Rollin J.A."/>
            <person name="Pattathil S."/>
            <person name="Barry A.N."/>
        </authorList>
    </citation>
    <scope>NUCLEOTIDE SEQUENCE [LARGE SCALE GENOMIC DNA]</scope>
    <source>
        <strain evidence="10">UTEX 25</strain>
    </source>
</reference>
<dbReference type="AlphaFoldDB" id="A0A087SN89"/>
<keyword evidence="3 5" id="KW-0479">Metal-binding</keyword>
<dbReference type="STRING" id="3075.A0A087SN89"/>
<evidence type="ECO:0000256" key="6">
    <source>
        <dbReference type="RuleBase" id="RU003653"/>
    </source>
</evidence>
<dbReference type="EMBL" id="KL662144">
    <property type="protein sequence ID" value="KFM27193.1"/>
    <property type="molecule type" value="Genomic_DNA"/>
</dbReference>
<dbReference type="PROSITE" id="PS00680">
    <property type="entry name" value="MAP_1"/>
    <property type="match status" value="1"/>
</dbReference>
<evidence type="ECO:0000256" key="5">
    <source>
        <dbReference type="HAMAP-Rule" id="MF_03174"/>
    </source>
</evidence>
<evidence type="ECO:0000313" key="10">
    <source>
        <dbReference type="EMBL" id="RMZ57107.1"/>
    </source>
</evidence>
<reference evidence="12" key="2">
    <citation type="journal article" date="2018" name="Algal Res.">
        <title>Characterization of plant carbon substrate utilization by Auxenochlorella protothecoides.</title>
        <authorList>
            <person name="Vogler B.W."/>
            <person name="Starkenburg S.R."/>
            <person name="Sudasinghe N."/>
            <person name="Schambach J.Y."/>
            <person name="Rollin J.A."/>
            <person name="Pattathil S."/>
            <person name="Barry A.N."/>
        </authorList>
    </citation>
    <scope>NUCLEOTIDE SEQUENCE [LARGE SCALE GENOMIC DNA]</scope>
    <source>
        <strain evidence="12">UTEX 25</strain>
    </source>
</reference>
<keyword evidence="2 5" id="KW-0645">Protease</keyword>
<dbReference type="CDD" id="cd01086">
    <property type="entry name" value="MetAP1"/>
    <property type="match status" value="1"/>
</dbReference>
<reference evidence="10" key="3">
    <citation type="submission" date="2018-10" db="EMBL/GenBank/DDBJ databases">
        <authorList>
            <person name="Hovde B."/>
            <person name="Zhang X."/>
        </authorList>
    </citation>
    <scope>NUCLEOTIDE SEQUENCE [LARGE SCALE GENOMIC DNA]</scope>
    <source>
        <strain evidence="10">UTEX 25</strain>
    </source>
</reference>
<feature type="binding site" evidence="5">
    <location>
        <position position="289"/>
    </location>
    <ligand>
        <name>a divalent metal cation</name>
        <dbReference type="ChEBI" id="CHEBI:60240"/>
        <label>2</label>
        <note>catalytic</note>
    </ligand>
</feature>
<accession>A0A087SN89</accession>
<dbReference type="InterPro" id="IPR000994">
    <property type="entry name" value="Pept_M24"/>
</dbReference>
<dbReference type="OrthoDB" id="3209743at2759"/>
<evidence type="ECO:0000313" key="12">
    <source>
        <dbReference type="Proteomes" id="UP000279271"/>
    </source>
</evidence>
<feature type="binding site" evidence="5">
    <location>
        <position position="163"/>
    </location>
    <ligand>
        <name>a divalent metal cation</name>
        <dbReference type="ChEBI" id="CHEBI:60240"/>
        <label>2</label>
        <note>catalytic</note>
    </ligand>
</feature>
<dbReference type="eggNOG" id="KOG2738">
    <property type="taxonomic scope" value="Eukaryota"/>
</dbReference>
<keyword evidence="4 5" id="KW-0378">Hydrolase</keyword>
<feature type="binding site" evidence="5">
    <location>
        <position position="163"/>
    </location>
    <ligand>
        <name>a divalent metal cation</name>
        <dbReference type="ChEBI" id="CHEBI:60240"/>
        <label>1</label>
    </ligand>
</feature>
<gene>
    <name evidence="10" type="ORF">APUTEX25_002339</name>
    <name evidence="9" type="ORF">F751_4463</name>
</gene>
<feature type="compositionally biased region" description="Pro residues" evidence="7">
    <location>
        <begin position="32"/>
        <end position="43"/>
    </location>
</feature>
<dbReference type="EC" id="3.4.11.18" evidence="6"/>
<dbReference type="GO" id="GO:0006508">
    <property type="term" value="P:proteolysis"/>
    <property type="evidence" value="ECO:0007669"/>
    <property type="project" value="UniProtKB-KW"/>
</dbReference>
<dbReference type="PANTHER" id="PTHR43330:SF8">
    <property type="entry name" value="METHIONINE AMINOPEPTIDASE 1D, MITOCHONDRIAL"/>
    <property type="match status" value="1"/>
</dbReference>
<dbReference type="Proteomes" id="UP000028924">
    <property type="component" value="Unassembled WGS sequence"/>
</dbReference>
<dbReference type="EMBL" id="QOKY01000130">
    <property type="protein sequence ID" value="RMZ57107.1"/>
    <property type="molecule type" value="Genomic_DNA"/>
</dbReference>
<keyword evidence="11" id="KW-1185">Reference proteome</keyword>
<evidence type="ECO:0000259" key="8">
    <source>
        <dbReference type="Pfam" id="PF00557"/>
    </source>
</evidence>
<feature type="binding site" evidence="5">
    <location>
        <position position="135"/>
    </location>
    <ligand>
        <name>substrate</name>
    </ligand>
</feature>
<evidence type="ECO:0000313" key="9">
    <source>
        <dbReference type="EMBL" id="KFM27193.1"/>
    </source>
</evidence>
<dbReference type="KEGG" id="apro:F751_4463"/>
<comment type="cofactor">
    <cofactor evidence="5">
        <name>Co(2+)</name>
        <dbReference type="ChEBI" id="CHEBI:48828"/>
    </cofactor>
    <cofactor evidence="5">
        <name>Zn(2+)</name>
        <dbReference type="ChEBI" id="CHEBI:29105"/>
    </cofactor>
    <cofactor evidence="5">
        <name>Mn(2+)</name>
        <dbReference type="ChEBI" id="CHEBI:29035"/>
    </cofactor>
    <cofactor evidence="5">
        <name>Fe(2+)</name>
        <dbReference type="ChEBI" id="CHEBI:29033"/>
    </cofactor>
    <text evidence="5">Binds 2 divalent metal cations per subunit. Has a high-affinity and a low affinity metal-binding site. The true nature of the physiological cofactor is under debate. The enzyme is active with cobalt, zinc, manganese or divalent iron ions. Most likely, methionine aminopeptidases function as mononuclear Fe(2+)-metalloproteases under physiological conditions, and the catalytically relevant metal-binding site has been assigned to the histidine-containing high-affinity site.</text>
</comment>
<dbReference type="PANTHER" id="PTHR43330">
    <property type="entry name" value="METHIONINE AMINOPEPTIDASE"/>
    <property type="match status" value="1"/>
</dbReference>
<comment type="similarity">
    <text evidence="5">Belongs to the peptidase M24A family. Methionine aminopeptidase type 1 subfamily.</text>
</comment>
<dbReference type="GO" id="GO:0004239">
    <property type="term" value="F:initiator methionyl aminopeptidase activity"/>
    <property type="evidence" value="ECO:0007669"/>
    <property type="project" value="UniProtKB-UniRule"/>
</dbReference>
<dbReference type="InterPro" id="IPR036005">
    <property type="entry name" value="Creatinase/aminopeptidase-like"/>
</dbReference>
<feature type="binding site" evidence="5">
    <location>
        <position position="233"/>
    </location>
    <ligand>
        <name>substrate</name>
    </ligand>
</feature>
<dbReference type="Pfam" id="PF00557">
    <property type="entry name" value="Peptidase_M24"/>
    <property type="match status" value="1"/>
</dbReference>
<name>A0A087SN89_AUXPR</name>
<evidence type="ECO:0000256" key="7">
    <source>
        <dbReference type="SAM" id="MobiDB-lite"/>
    </source>
</evidence>
<feature type="region of interest" description="Disordered" evidence="7">
    <location>
        <begin position="13"/>
        <end position="60"/>
    </location>
</feature>
<feature type="binding site" evidence="5">
    <location>
        <position position="226"/>
    </location>
    <ligand>
        <name>a divalent metal cation</name>
        <dbReference type="ChEBI" id="CHEBI:60240"/>
        <label>2</label>
        <note>catalytic</note>
    </ligand>
</feature>
<organism evidence="9 11">
    <name type="scientific">Auxenochlorella protothecoides</name>
    <name type="common">Green microalga</name>
    <name type="synonym">Chlorella protothecoides</name>
    <dbReference type="NCBI Taxonomy" id="3075"/>
    <lineage>
        <taxon>Eukaryota</taxon>
        <taxon>Viridiplantae</taxon>
        <taxon>Chlorophyta</taxon>
        <taxon>core chlorophytes</taxon>
        <taxon>Trebouxiophyceae</taxon>
        <taxon>Chlorellales</taxon>
        <taxon>Chlorellaceae</taxon>
        <taxon>Auxenochlorella</taxon>
    </lineage>
</organism>
<feature type="domain" description="Peptidase M24" evidence="8">
    <location>
        <begin position="70"/>
        <end position="295"/>
    </location>
</feature>